<dbReference type="EMBL" id="GBXM01021353">
    <property type="protein sequence ID" value="JAH87224.1"/>
    <property type="molecule type" value="Transcribed_RNA"/>
</dbReference>
<organism evidence="1">
    <name type="scientific">Anguilla anguilla</name>
    <name type="common">European freshwater eel</name>
    <name type="synonym">Muraena anguilla</name>
    <dbReference type="NCBI Taxonomy" id="7936"/>
    <lineage>
        <taxon>Eukaryota</taxon>
        <taxon>Metazoa</taxon>
        <taxon>Chordata</taxon>
        <taxon>Craniata</taxon>
        <taxon>Vertebrata</taxon>
        <taxon>Euteleostomi</taxon>
        <taxon>Actinopterygii</taxon>
        <taxon>Neopterygii</taxon>
        <taxon>Teleostei</taxon>
        <taxon>Anguilliformes</taxon>
        <taxon>Anguillidae</taxon>
        <taxon>Anguilla</taxon>
    </lineage>
</organism>
<protein>
    <submittedName>
        <fullName evidence="1">Uncharacterized protein</fullName>
    </submittedName>
</protein>
<dbReference type="AlphaFoldDB" id="A0A0E9WA27"/>
<sequence>MRKGRGCVPCVFIFVPTGTTLWWKRVKEGNV</sequence>
<accession>A0A0E9WA27</accession>
<proteinExistence type="predicted"/>
<name>A0A0E9WA27_ANGAN</name>
<reference evidence="1" key="1">
    <citation type="submission" date="2014-11" db="EMBL/GenBank/DDBJ databases">
        <authorList>
            <person name="Amaro Gonzalez C."/>
        </authorList>
    </citation>
    <scope>NUCLEOTIDE SEQUENCE</scope>
</reference>
<reference evidence="1" key="2">
    <citation type="journal article" date="2015" name="Fish Shellfish Immunol.">
        <title>Early steps in the European eel (Anguilla anguilla)-Vibrio vulnificus interaction in the gills: Role of the RtxA13 toxin.</title>
        <authorList>
            <person name="Callol A."/>
            <person name="Pajuelo D."/>
            <person name="Ebbesson L."/>
            <person name="Teles M."/>
            <person name="MacKenzie S."/>
            <person name="Amaro C."/>
        </authorList>
    </citation>
    <scope>NUCLEOTIDE SEQUENCE</scope>
</reference>
<evidence type="ECO:0000313" key="1">
    <source>
        <dbReference type="EMBL" id="JAH87224.1"/>
    </source>
</evidence>